<dbReference type="InterPro" id="IPR035906">
    <property type="entry name" value="MetI-like_sf"/>
</dbReference>
<gene>
    <name evidence="9" type="ORF">IAA54_04650</name>
</gene>
<dbReference type="Proteomes" id="UP000886785">
    <property type="component" value="Unassembled WGS sequence"/>
</dbReference>
<keyword evidence="3" id="KW-1003">Cell membrane</keyword>
<dbReference type="GO" id="GO:0005886">
    <property type="term" value="C:plasma membrane"/>
    <property type="evidence" value="ECO:0007669"/>
    <property type="project" value="UniProtKB-SubCell"/>
</dbReference>
<evidence type="ECO:0000256" key="1">
    <source>
        <dbReference type="ARBA" id="ARBA00004651"/>
    </source>
</evidence>
<feature type="domain" description="ABC transmembrane type-1" evidence="8">
    <location>
        <begin position="87"/>
        <end position="301"/>
    </location>
</feature>
<feature type="transmembrane region" description="Helical" evidence="7">
    <location>
        <begin position="133"/>
        <end position="153"/>
    </location>
</feature>
<evidence type="ECO:0000256" key="2">
    <source>
        <dbReference type="ARBA" id="ARBA00022448"/>
    </source>
</evidence>
<feature type="transmembrane region" description="Helical" evidence="7">
    <location>
        <begin position="220"/>
        <end position="239"/>
    </location>
</feature>
<comment type="subcellular location">
    <subcellularLocation>
        <location evidence="1 7">Cell membrane</location>
        <topology evidence="1 7">Multi-pass membrane protein</topology>
    </subcellularLocation>
</comment>
<accession>A0A9D1DQ46</accession>
<proteinExistence type="inferred from homology"/>
<keyword evidence="6 7" id="KW-0472">Membrane</keyword>
<protein>
    <submittedName>
        <fullName evidence="9">Sugar ABC transporter permease</fullName>
    </submittedName>
</protein>
<organism evidence="9 10">
    <name type="scientific">Candidatus Gallacutalibacter pullicola</name>
    <dbReference type="NCBI Taxonomy" id="2840830"/>
    <lineage>
        <taxon>Bacteria</taxon>
        <taxon>Bacillati</taxon>
        <taxon>Bacillota</taxon>
        <taxon>Clostridia</taxon>
        <taxon>Eubacteriales</taxon>
        <taxon>Candidatus Gallacutalibacter</taxon>
    </lineage>
</organism>
<evidence type="ECO:0000256" key="3">
    <source>
        <dbReference type="ARBA" id="ARBA00022475"/>
    </source>
</evidence>
<feature type="transmembrane region" description="Helical" evidence="7">
    <location>
        <begin position="173"/>
        <end position="199"/>
    </location>
</feature>
<dbReference type="EMBL" id="DVHF01000050">
    <property type="protein sequence ID" value="HIR56937.1"/>
    <property type="molecule type" value="Genomic_DNA"/>
</dbReference>
<evidence type="ECO:0000256" key="7">
    <source>
        <dbReference type="RuleBase" id="RU363032"/>
    </source>
</evidence>
<dbReference type="PROSITE" id="PS50928">
    <property type="entry name" value="ABC_TM1"/>
    <property type="match status" value="1"/>
</dbReference>
<dbReference type="PANTHER" id="PTHR43227:SF11">
    <property type="entry name" value="BLL4140 PROTEIN"/>
    <property type="match status" value="1"/>
</dbReference>
<dbReference type="GO" id="GO:0055085">
    <property type="term" value="P:transmembrane transport"/>
    <property type="evidence" value="ECO:0007669"/>
    <property type="project" value="InterPro"/>
</dbReference>
<name>A0A9D1DQ46_9FIRM</name>
<dbReference type="PANTHER" id="PTHR43227">
    <property type="entry name" value="BLL4140 PROTEIN"/>
    <property type="match status" value="1"/>
</dbReference>
<evidence type="ECO:0000259" key="8">
    <source>
        <dbReference type="PROSITE" id="PS50928"/>
    </source>
</evidence>
<dbReference type="InterPro" id="IPR050809">
    <property type="entry name" value="UgpAE/MalFG_permease"/>
</dbReference>
<keyword evidence="2 7" id="KW-0813">Transport</keyword>
<keyword evidence="5 7" id="KW-1133">Transmembrane helix</keyword>
<feature type="transmembrane region" description="Helical" evidence="7">
    <location>
        <begin position="91"/>
        <end position="112"/>
    </location>
</feature>
<evidence type="ECO:0000313" key="10">
    <source>
        <dbReference type="Proteomes" id="UP000886785"/>
    </source>
</evidence>
<dbReference type="Pfam" id="PF00528">
    <property type="entry name" value="BPD_transp_1"/>
    <property type="match status" value="1"/>
</dbReference>
<dbReference type="InterPro" id="IPR000515">
    <property type="entry name" value="MetI-like"/>
</dbReference>
<sequence length="313" mass="35184">MSVRTTTVLSEKGRKLQSRRRMKQNIPLLLMLLPVLVFYIVFKYAPMGGLVIAFKDYNFADGIFGSPWVGWKNFELLFSGANTLNIIRNTFVLSVLRLICGFPAPIILAILLNEVQRNWYRRSLQTIMYMPHFFSWVIMGGIISTIFAQDGVINQLIMMLGGESVAFMYNPSTWIGVFLGSDIWKGMGYGSIIYLAALTSVDPTLYESAVLDGANKWKQIWHITLPSIRSTILTMFILATGNIMDVGFDQIYVLQNAAVNEVADVISTYVYRIGLQGAQYSLATAMGLFESLVGLVLVVFTNRVAKFFGENLW</sequence>
<comment type="caution">
    <text evidence="9">The sequence shown here is derived from an EMBL/GenBank/DDBJ whole genome shotgun (WGS) entry which is preliminary data.</text>
</comment>
<reference evidence="9" key="2">
    <citation type="journal article" date="2021" name="PeerJ">
        <title>Extensive microbial diversity within the chicken gut microbiome revealed by metagenomics and culture.</title>
        <authorList>
            <person name="Gilroy R."/>
            <person name="Ravi A."/>
            <person name="Getino M."/>
            <person name="Pursley I."/>
            <person name="Horton D.L."/>
            <person name="Alikhan N.F."/>
            <person name="Baker D."/>
            <person name="Gharbi K."/>
            <person name="Hall N."/>
            <person name="Watson M."/>
            <person name="Adriaenssens E.M."/>
            <person name="Foster-Nyarko E."/>
            <person name="Jarju S."/>
            <person name="Secka A."/>
            <person name="Antonio M."/>
            <person name="Oren A."/>
            <person name="Chaudhuri R.R."/>
            <person name="La Ragione R."/>
            <person name="Hildebrand F."/>
            <person name="Pallen M.J."/>
        </authorList>
    </citation>
    <scope>NUCLEOTIDE SEQUENCE</scope>
    <source>
        <strain evidence="9">ChiSjej1B19-7085</strain>
    </source>
</reference>
<dbReference type="AlphaFoldDB" id="A0A9D1DQ46"/>
<evidence type="ECO:0000256" key="5">
    <source>
        <dbReference type="ARBA" id="ARBA00022989"/>
    </source>
</evidence>
<evidence type="ECO:0000256" key="4">
    <source>
        <dbReference type="ARBA" id="ARBA00022692"/>
    </source>
</evidence>
<evidence type="ECO:0000313" key="9">
    <source>
        <dbReference type="EMBL" id="HIR56937.1"/>
    </source>
</evidence>
<dbReference type="SUPFAM" id="SSF161098">
    <property type="entry name" value="MetI-like"/>
    <property type="match status" value="1"/>
</dbReference>
<keyword evidence="4 7" id="KW-0812">Transmembrane</keyword>
<feature type="transmembrane region" description="Helical" evidence="7">
    <location>
        <begin position="280"/>
        <end position="300"/>
    </location>
</feature>
<evidence type="ECO:0000256" key="6">
    <source>
        <dbReference type="ARBA" id="ARBA00023136"/>
    </source>
</evidence>
<feature type="transmembrane region" description="Helical" evidence="7">
    <location>
        <begin position="25"/>
        <end position="42"/>
    </location>
</feature>
<dbReference type="Gene3D" id="1.10.3720.10">
    <property type="entry name" value="MetI-like"/>
    <property type="match status" value="1"/>
</dbReference>
<reference evidence="9" key="1">
    <citation type="submission" date="2020-10" db="EMBL/GenBank/DDBJ databases">
        <authorList>
            <person name="Gilroy R."/>
        </authorList>
    </citation>
    <scope>NUCLEOTIDE SEQUENCE</scope>
    <source>
        <strain evidence="9">ChiSjej1B19-7085</strain>
    </source>
</reference>
<dbReference type="CDD" id="cd06261">
    <property type="entry name" value="TM_PBP2"/>
    <property type="match status" value="1"/>
</dbReference>
<comment type="similarity">
    <text evidence="7">Belongs to the binding-protein-dependent transport system permease family.</text>
</comment>